<accession>A0ABU4JP04</accession>
<evidence type="ECO:0000313" key="1">
    <source>
        <dbReference type="EMBL" id="MDW8799837.1"/>
    </source>
</evidence>
<reference evidence="1 2" key="1">
    <citation type="submission" date="2023-04" db="EMBL/GenBank/DDBJ databases">
        <title>Clostridium tannerae sp. nov., isolated from the fecal material of an alpaca.</title>
        <authorList>
            <person name="Miller S."/>
            <person name="Hendry M."/>
            <person name="King J."/>
            <person name="Sankaranarayanan K."/>
            <person name="Lawson P.A."/>
        </authorList>
    </citation>
    <scope>NUCLEOTIDE SEQUENCE [LARGE SCALE GENOMIC DNA]</scope>
    <source>
        <strain evidence="1 2">A1-XYC3</strain>
    </source>
</reference>
<gene>
    <name evidence="1" type="ORF">P8V03_01550</name>
</gene>
<dbReference type="RefSeq" id="WP_318796509.1">
    <property type="nucleotide sequence ID" value="NZ_JARUJP010000001.1"/>
</dbReference>
<protein>
    <recommendedName>
        <fullName evidence="3">SAM-dependent methyltransferase</fullName>
    </recommendedName>
</protein>
<organism evidence="1 2">
    <name type="scientific">Clostridium tanneri</name>
    <dbReference type="NCBI Taxonomy" id="3037988"/>
    <lineage>
        <taxon>Bacteria</taxon>
        <taxon>Bacillati</taxon>
        <taxon>Bacillota</taxon>
        <taxon>Clostridia</taxon>
        <taxon>Eubacteriales</taxon>
        <taxon>Clostridiaceae</taxon>
        <taxon>Clostridium</taxon>
    </lineage>
</organism>
<evidence type="ECO:0000313" key="2">
    <source>
        <dbReference type="Proteomes" id="UP001281656"/>
    </source>
</evidence>
<name>A0ABU4JP04_9CLOT</name>
<keyword evidence="2" id="KW-1185">Reference proteome</keyword>
<evidence type="ECO:0008006" key="3">
    <source>
        <dbReference type="Google" id="ProtNLM"/>
    </source>
</evidence>
<dbReference type="Proteomes" id="UP001281656">
    <property type="component" value="Unassembled WGS sequence"/>
</dbReference>
<dbReference type="EMBL" id="JARUJP010000001">
    <property type="protein sequence ID" value="MDW8799837.1"/>
    <property type="molecule type" value="Genomic_DNA"/>
</dbReference>
<sequence length="102" mass="11911">MNEEFVNEYKGVRKADELGTWGLTDEYTIKTDAASYGKANRGDYDMELSTEFFNSNGEVLKAFKNLGYANLGSNQEERLRQLERQFNEEFDTAFYFMVMKQD</sequence>
<proteinExistence type="predicted"/>
<comment type="caution">
    <text evidence="1">The sequence shown here is derived from an EMBL/GenBank/DDBJ whole genome shotgun (WGS) entry which is preliminary data.</text>
</comment>